<evidence type="ECO:0000256" key="6">
    <source>
        <dbReference type="SAM" id="Phobius"/>
    </source>
</evidence>
<dbReference type="GO" id="GO:0005886">
    <property type="term" value="C:plasma membrane"/>
    <property type="evidence" value="ECO:0007669"/>
    <property type="project" value="TreeGrafter"/>
</dbReference>
<dbReference type="PANTHER" id="PTHR24248">
    <property type="entry name" value="ADRENERGIC RECEPTOR-RELATED G-PROTEIN COUPLED RECEPTOR"/>
    <property type="match status" value="1"/>
</dbReference>
<evidence type="ECO:0000256" key="5">
    <source>
        <dbReference type="SAM" id="MobiDB-lite"/>
    </source>
</evidence>
<evidence type="ECO:0000256" key="4">
    <source>
        <dbReference type="ARBA" id="ARBA00023224"/>
    </source>
</evidence>
<feature type="transmembrane region" description="Helical" evidence="6">
    <location>
        <begin position="183"/>
        <end position="206"/>
    </location>
</feature>
<evidence type="ECO:0000256" key="2">
    <source>
        <dbReference type="ARBA" id="ARBA00023040"/>
    </source>
</evidence>
<comment type="subcellular location">
    <subcellularLocation>
        <location evidence="1">Membrane</location>
        <topology evidence="1">Multi-pass membrane protein</topology>
    </subcellularLocation>
</comment>
<comment type="caution">
    <text evidence="7">The sequence shown here is derived from an EMBL/GenBank/DDBJ whole genome shotgun (WGS) entry which is preliminary data.</text>
</comment>
<gene>
    <name evidence="7" type="ORF">PoB_007271300</name>
</gene>
<sequence>MVGVKAWRHSQSSSGVTSAGVGSSSSESGGVTHSTSGATGEPGENSQEENGVEDGTNDRKGTNRKHFFKDKSSHSVKTSTSAEIVASSDTRPPEQEEANRSETGNNAGTGNSSGSKVNENKSIETKVKVKPKHSLNRVTLMCFIISAVYIITFLPFISLLTVASVKSEEITTLEGPPLALFNLFLRSFFINCAANSIIYFICDLAFRRECIRLFRKLCCCFRK</sequence>
<dbReference type="GO" id="GO:0004930">
    <property type="term" value="F:G protein-coupled receptor activity"/>
    <property type="evidence" value="ECO:0007669"/>
    <property type="project" value="UniProtKB-KW"/>
</dbReference>
<feature type="compositionally biased region" description="Low complexity" evidence="5">
    <location>
        <begin position="10"/>
        <end position="37"/>
    </location>
</feature>
<keyword evidence="2" id="KW-0297">G-protein coupled receptor</keyword>
<keyword evidence="3" id="KW-0675">Receptor</keyword>
<keyword evidence="6" id="KW-1133">Transmembrane helix</keyword>
<feature type="compositionally biased region" description="Polar residues" evidence="5">
    <location>
        <begin position="75"/>
        <end position="90"/>
    </location>
</feature>
<feature type="region of interest" description="Disordered" evidence="5">
    <location>
        <begin position="1"/>
        <end position="122"/>
    </location>
</feature>
<feature type="transmembrane region" description="Helical" evidence="6">
    <location>
        <begin position="138"/>
        <end position="163"/>
    </location>
</feature>
<organism evidence="7 8">
    <name type="scientific">Plakobranchus ocellatus</name>
    <dbReference type="NCBI Taxonomy" id="259542"/>
    <lineage>
        <taxon>Eukaryota</taxon>
        <taxon>Metazoa</taxon>
        <taxon>Spiralia</taxon>
        <taxon>Lophotrochozoa</taxon>
        <taxon>Mollusca</taxon>
        <taxon>Gastropoda</taxon>
        <taxon>Heterobranchia</taxon>
        <taxon>Euthyneura</taxon>
        <taxon>Panpulmonata</taxon>
        <taxon>Sacoglossa</taxon>
        <taxon>Placobranchoidea</taxon>
        <taxon>Plakobranchidae</taxon>
        <taxon>Plakobranchus</taxon>
    </lineage>
</organism>
<feature type="compositionally biased region" description="Low complexity" evidence="5">
    <location>
        <begin position="101"/>
        <end position="115"/>
    </location>
</feature>
<dbReference type="EMBL" id="BLXT01008169">
    <property type="protein sequence ID" value="GFO46208.1"/>
    <property type="molecule type" value="Genomic_DNA"/>
</dbReference>
<protein>
    <submittedName>
        <fullName evidence="7">Zinc finger c2hc domain-containing protein 1a</fullName>
    </submittedName>
</protein>
<evidence type="ECO:0000313" key="7">
    <source>
        <dbReference type="EMBL" id="GFO46208.1"/>
    </source>
</evidence>
<evidence type="ECO:0000313" key="8">
    <source>
        <dbReference type="Proteomes" id="UP000735302"/>
    </source>
</evidence>
<proteinExistence type="predicted"/>
<evidence type="ECO:0000256" key="3">
    <source>
        <dbReference type="ARBA" id="ARBA00023170"/>
    </source>
</evidence>
<reference evidence="7 8" key="1">
    <citation type="journal article" date="2021" name="Elife">
        <title>Chloroplast acquisition without the gene transfer in kleptoplastic sea slugs, Plakobranchus ocellatus.</title>
        <authorList>
            <person name="Maeda T."/>
            <person name="Takahashi S."/>
            <person name="Yoshida T."/>
            <person name="Shimamura S."/>
            <person name="Takaki Y."/>
            <person name="Nagai Y."/>
            <person name="Toyoda A."/>
            <person name="Suzuki Y."/>
            <person name="Arimoto A."/>
            <person name="Ishii H."/>
            <person name="Satoh N."/>
            <person name="Nishiyama T."/>
            <person name="Hasebe M."/>
            <person name="Maruyama T."/>
            <person name="Minagawa J."/>
            <person name="Obokata J."/>
            <person name="Shigenobu S."/>
        </authorList>
    </citation>
    <scope>NUCLEOTIDE SEQUENCE [LARGE SCALE GENOMIC DNA]</scope>
</reference>
<keyword evidence="6" id="KW-0472">Membrane</keyword>
<accession>A0AAV4DQ74</accession>
<feature type="compositionally biased region" description="Basic and acidic residues" evidence="5">
    <location>
        <begin position="91"/>
        <end position="100"/>
    </location>
</feature>
<evidence type="ECO:0000256" key="1">
    <source>
        <dbReference type="ARBA" id="ARBA00004141"/>
    </source>
</evidence>
<dbReference type="AlphaFoldDB" id="A0AAV4DQ74"/>
<dbReference type="Gene3D" id="1.20.1070.10">
    <property type="entry name" value="Rhodopsin 7-helix transmembrane proteins"/>
    <property type="match status" value="1"/>
</dbReference>
<dbReference type="Proteomes" id="UP000735302">
    <property type="component" value="Unassembled WGS sequence"/>
</dbReference>
<keyword evidence="8" id="KW-1185">Reference proteome</keyword>
<keyword evidence="4" id="KW-0807">Transducer</keyword>
<keyword evidence="6" id="KW-0812">Transmembrane</keyword>
<dbReference type="SUPFAM" id="SSF81321">
    <property type="entry name" value="Family A G protein-coupled receptor-like"/>
    <property type="match status" value="1"/>
</dbReference>
<name>A0AAV4DQ74_9GAST</name>